<accession>A0ABS7SH61</accession>
<feature type="compositionally biased region" description="Low complexity" evidence="1">
    <location>
        <begin position="115"/>
        <end position="136"/>
    </location>
</feature>
<dbReference type="EMBL" id="JAGSHT010000029">
    <property type="protein sequence ID" value="MBZ2199490.1"/>
    <property type="molecule type" value="Genomic_DNA"/>
</dbReference>
<sequence>MHTVADRAREQNSQPVPARSATALDGAGPGAMGSSARDSGAALSAQAPTLWGTCPSTEGGGIDKRGGSVSETNEPGRETSSGAGSDSAAQPDYGVGENYGGAPSPYGASAPDPFAGAASDRSGGSGAAPSGDASSDPFGGGPAPWDQPTAGRPGGANPSPYGIDPAAAYGSPYLQAGGYAPPSARGAGRTGCLVAAVIVGAVTVLIVGLIVVFVVAVGRTSGSVPTPGPPATTDHLTETWLATPQDLSPGVSADTQLGIGVDGAFTGPSFIGGENAWIVTLEDAGSAPFAVVGLDPATGAPLWQHDLPGVLCGDAELDGVIMCVSRDGGAWQGHVIDAATGQVRLSWATDLTSAATVHHTAAGLIVVGDNEPQAPHARISLLTREGATAWSVDLADIPGGEALFSDFLASDLGNSDSDDAESTLERPRWRQLDGGLIMLWSTPGAAIIDPATGTVFAHECRRATVAGSAYYCATDAGITRHDLDGKVVWTLPGLTLTHASDISPGRPVAYDESNYAIVGVDWDTGTVTHTVATLAPSSGGFAPGVSPLSSSGSPEYLVVAGGASMIALTPDSDTLAWTWEPEDGGYIGDVYVVGDLLVLDGFEQVGFDPVTGDELWTQRVDTGIYRQVVGDRVATIGFEGIALLELP</sequence>
<dbReference type="InterPro" id="IPR011047">
    <property type="entry name" value="Quinoprotein_ADH-like_sf"/>
</dbReference>
<proteinExistence type="predicted"/>
<evidence type="ECO:0000313" key="5">
    <source>
        <dbReference type="Proteomes" id="UP000826651"/>
    </source>
</evidence>
<dbReference type="RefSeq" id="WP_223411488.1">
    <property type="nucleotide sequence ID" value="NZ_JAGSHT010000029.1"/>
</dbReference>
<feature type="transmembrane region" description="Helical" evidence="2">
    <location>
        <begin position="193"/>
        <end position="217"/>
    </location>
</feature>
<feature type="region of interest" description="Disordered" evidence="1">
    <location>
        <begin position="1"/>
        <end position="163"/>
    </location>
</feature>
<evidence type="ECO:0000313" key="4">
    <source>
        <dbReference type="EMBL" id="MBZ2199490.1"/>
    </source>
</evidence>
<feature type="domain" description="Pyrrolo-quinoline quinone repeat" evidence="3">
    <location>
        <begin position="290"/>
        <end position="370"/>
    </location>
</feature>
<dbReference type="InterPro" id="IPR002372">
    <property type="entry name" value="PQQ_rpt_dom"/>
</dbReference>
<organism evidence="4 5">
    <name type="scientific">Occultella gossypii</name>
    <dbReference type="NCBI Taxonomy" id="2800820"/>
    <lineage>
        <taxon>Bacteria</taxon>
        <taxon>Bacillati</taxon>
        <taxon>Actinomycetota</taxon>
        <taxon>Actinomycetes</taxon>
        <taxon>Micrococcales</taxon>
        <taxon>Ruaniaceae</taxon>
        <taxon>Occultella</taxon>
    </lineage>
</organism>
<keyword evidence="5" id="KW-1185">Reference proteome</keyword>
<dbReference type="SUPFAM" id="SSF50998">
    <property type="entry name" value="Quinoprotein alcohol dehydrogenase-like"/>
    <property type="match status" value="1"/>
</dbReference>
<keyword evidence="2" id="KW-0472">Membrane</keyword>
<evidence type="ECO:0000256" key="2">
    <source>
        <dbReference type="SAM" id="Phobius"/>
    </source>
</evidence>
<gene>
    <name evidence="4" type="ORF">KCQ71_25325</name>
</gene>
<keyword evidence="2" id="KW-1133">Transmembrane helix</keyword>
<dbReference type="Proteomes" id="UP000826651">
    <property type="component" value="Unassembled WGS sequence"/>
</dbReference>
<reference evidence="4 5" key="1">
    <citation type="submission" date="2021-04" db="EMBL/GenBank/DDBJ databases">
        <title>Ruania sp. nov., isolated from sandy soil of mangrove forest.</title>
        <authorList>
            <person name="Ge X."/>
            <person name="Huang R."/>
            <person name="Liu W."/>
        </authorList>
    </citation>
    <scope>NUCLEOTIDE SEQUENCE [LARGE SCALE GENOMIC DNA]</scope>
    <source>
        <strain evidence="4 5">N2-46</strain>
    </source>
</reference>
<evidence type="ECO:0000259" key="3">
    <source>
        <dbReference type="Pfam" id="PF13360"/>
    </source>
</evidence>
<protein>
    <submittedName>
        <fullName evidence="4">PQQ-binding-like beta-propeller repeat protein</fullName>
    </submittedName>
</protein>
<name>A0ABS7SH61_9MICO</name>
<comment type="caution">
    <text evidence="4">The sequence shown here is derived from an EMBL/GenBank/DDBJ whole genome shotgun (WGS) entry which is preliminary data.</text>
</comment>
<evidence type="ECO:0000256" key="1">
    <source>
        <dbReference type="SAM" id="MobiDB-lite"/>
    </source>
</evidence>
<dbReference type="Pfam" id="PF13360">
    <property type="entry name" value="PQQ_2"/>
    <property type="match status" value="1"/>
</dbReference>
<feature type="compositionally biased region" description="Polar residues" evidence="1">
    <location>
        <begin position="69"/>
        <end position="88"/>
    </location>
</feature>
<feature type="compositionally biased region" description="Basic and acidic residues" evidence="1">
    <location>
        <begin position="1"/>
        <end position="10"/>
    </location>
</feature>
<keyword evidence="2" id="KW-0812">Transmembrane</keyword>